<evidence type="ECO:0000313" key="19">
    <source>
        <dbReference type="Proteomes" id="UP001141552"/>
    </source>
</evidence>
<feature type="compositionally biased region" description="Pro residues" evidence="15">
    <location>
        <begin position="99"/>
        <end position="171"/>
    </location>
</feature>
<comment type="catalytic activity">
    <reaction evidence="13">
        <text>L-seryl-[protein] + ATP = O-phospho-L-seryl-[protein] + ADP + H(+)</text>
        <dbReference type="Rhea" id="RHEA:17989"/>
        <dbReference type="Rhea" id="RHEA-COMP:9863"/>
        <dbReference type="Rhea" id="RHEA-COMP:11604"/>
        <dbReference type="ChEBI" id="CHEBI:15378"/>
        <dbReference type="ChEBI" id="CHEBI:29999"/>
        <dbReference type="ChEBI" id="CHEBI:30616"/>
        <dbReference type="ChEBI" id="CHEBI:83421"/>
        <dbReference type="ChEBI" id="CHEBI:456216"/>
        <dbReference type="EC" id="2.7.11.1"/>
    </reaction>
</comment>
<accession>A0A9Q0G9X1</accession>
<feature type="transmembrane region" description="Helical" evidence="16">
    <location>
        <begin position="275"/>
        <end position="297"/>
    </location>
</feature>
<dbReference type="OrthoDB" id="848928at2759"/>
<dbReference type="SMART" id="SM00220">
    <property type="entry name" value="S_TKc"/>
    <property type="match status" value="1"/>
</dbReference>
<evidence type="ECO:0000256" key="3">
    <source>
        <dbReference type="ARBA" id="ARBA00022475"/>
    </source>
</evidence>
<evidence type="ECO:0000256" key="1">
    <source>
        <dbReference type="ARBA" id="ARBA00004162"/>
    </source>
</evidence>
<evidence type="ECO:0000256" key="16">
    <source>
        <dbReference type="SAM" id="Phobius"/>
    </source>
</evidence>
<dbReference type="InterPro" id="IPR000719">
    <property type="entry name" value="Prot_kinase_dom"/>
</dbReference>
<dbReference type="PANTHER" id="PTHR47982">
    <property type="entry name" value="PROLINE-RICH RECEPTOR-LIKE PROTEIN KINASE PERK4"/>
    <property type="match status" value="1"/>
</dbReference>
<comment type="catalytic activity">
    <reaction evidence="12">
        <text>L-threonyl-[protein] + ATP = O-phospho-L-threonyl-[protein] + ADP + H(+)</text>
        <dbReference type="Rhea" id="RHEA:46608"/>
        <dbReference type="Rhea" id="RHEA-COMP:11060"/>
        <dbReference type="Rhea" id="RHEA-COMP:11605"/>
        <dbReference type="ChEBI" id="CHEBI:15378"/>
        <dbReference type="ChEBI" id="CHEBI:30013"/>
        <dbReference type="ChEBI" id="CHEBI:30616"/>
        <dbReference type="ChEBI" id="CHEBI:61977"/>
        <dbReference type="ChEBI" id="CHEBI:456216"/>
        <dbReference type="EC" id="2.7.11.1"/>
    </reaction>
</comment>
<name>A0A9Q0G9X1_9ROSI</name>
<dbReference type="InterPro" id="IPR001245">
    <property type="entry name" value="Ser-Thr/Tyr_kinase_cat_dom"/>
</dbReference>
<feature type="region of interest" description="Disordered" evidence="15">
    <location>
        <begin position="317"/>
        <end position="338"/>
    </location>
</feature>
<comment type="subcellular location">
    <subcellularLocation>
        <location evidence="1">Cell membrane</location>
        <topology evidence="1">Single-pass membrane protein</topology>
    </subcellularLocation>
</comment>
<dbReference type="FunFam" id="3.30.200.20:FF:000212">
    <property type="entry name" value="Proline-rich receptor-like protein kinase PERK8"/>
    <property type="match status" value="1"/>
</dbReference>
<dbReference type="InterPro" id="IPR047117">
    <property type="entry name" value="PERK1-13-like"/>
</dbReference>
<evidence type="ECO:0000256" key="4">
    <source>
        <dbReference type="ARBA" id="ARBA00022527"/>
    </source>
</evidence>
<evidence type="ECO:0000256" key="8">
    <source>
        <dbReference type="ARBA" id="ARBA00022777"/>
    </source>
</evidence>
<dbReference type="PROSITE" id="PS00107">
    <property type="entry name" value="PROTEIN_KINASE_ATP"/>
    <property type="match status" value="1"/>
</dbReference>
<feature type="binding site" evidence="14">
    <location>
        <position position="422"/>
    </location>
    <ligand>
        <name>ATP</name>
        <dbReference type="ChEBI" id="CHEBI:30616"/>
    </ligand>
</feature>
<reference evidence="18" key="2">
    <citation type="journal article" date="2023" name="Plants (Basel)">
        <title>Annotation of the Turnera subulata (Passifloraceae) Draft Genome Reveals the S-Locus Evolved after the Divergence of Turneroideae from Passifloroideae in a Stepwise Manner.</title>
        <authorList>
            <person name="Henning P.M."/>
            <person name="Roalson E.H."/>
            <person name="Mir W."/>
            <person name="McCubbin A.G."/>
            <person name="Shore J.S."/>
        </authorList>
    </citation>
    <scope>NUCLEOTIDE SEQUENCE</scope>
    <source>
        <strain evidence="18">F60SS</strain>
    </source>
</reference>
<evidence type="ECO:0000259" key="17">
    <source>
        <dbReference type="PROSITE" id="PS50011"/>
    </source>
</evidence>
<dbReference type="InterPro" id="IPR011009">
    <property type="entry name" value="Kinase-like_dom_sf"/>
</dbReference>
<evidence type="ECO:0000256" key="12">
    <source>
        <dbReference type="ARBA" id="ARBA00047899"/>
    </source>
</evidence>
<organism evidence="18 19">
    <name type="scientific">Turnera subulata</name>
    <dbReference type="NCBI Taxonomy" id="218843"/>
    <lineage>
        <taxon>Eukaryota</taxon>
        <taxon>Viridiplantae</taxon>
        <taxon>Streptophyta</taxon>
        <taxon>Embryophyta</taxon>
        <taxon>Tracheophyta</taxon>
        <taxon>Spermatophyta</taxon>
        <taxon>Magnoliopsida</taxon>
        <taxon>eudicotyledons</taxon>
        <taxon>Gunneridae</taxon>
        <taxon>Pentapetalae</taxon>
        <taxon>rosids</taxon>
        <taxon>fabids</taxon>
        <taxon>Malpighiales</taxon>
        <taxon>Passifloraceae</taxon>
        <taxon>Turnera</taxon>
    </lineage>
</organism>
<dbReference type="Gene3D" id="1.10.510.10">
    <property type="entry name" value="Transferase(Phosphotransferase) domain 1"/>
    <property type="match status" value="1"/>
</dbReference>
<keyword evidence="7 14" id="KW-0547">Nucleotide-binding</keyword>
<dbReference type="AlphaFoldDB" id="A0A9Q0G9X1"/>
<gene>
    <name evidence="18" type="ORF">Tsubulata_044570</name>
</gene>
<keyword evidence="8" id="KW-0418">Kinase</keyword>
<evidence type="ECO:0000256" key="11">
    <source>
        <dbReference type="ARBA" id="ARBA00023136"/>
    </source>
</evidence>
<proteinExistence type="predicted"/>
<evidence type="ECO:0000256" key="6">
    <source>
        <dbReference type="ARBA" id="ARBA00022692"/>
    </source>
</evidence>
<evidence type="ECO:0000256" key="13">
    <source>
        <dbReference type="ARBA" id="ARBA00048679"/>
    </source>
</evidence>
<dbReference type="Gene3D" id="3.30.200.20">
    <property type="entry name" value="Phosphorylase Kinase, domain 1"/>
    <property type="match status" value="1"/>
</dbReference>
<dbReference type="GO" id="GO:0005524">
    <property type="term" value="F:ATP binding"/>
    <property type="evidence" value="ECO:0007669"/>
    <property type="project" value="UniProtKB-UniRule"/>
</dbReference>
<keyword evidence="9 14" id="KW-0067">ATP-binding</keyword>
<protein>
    <recommendedName>
        <fullName evidence="2">non-specific serine/threonine protein kinase</fullName>
        <ecNumber evidence="2">2.7.11.1</ecNumber>
    </recommendedName>
</protein>
<dbReference type="PROSITE" id="PS00108">
    <property type="entry name" value="PROTEIN_KINASE_ST"/>
    <property type="match status" value="1"/>
</dbReference>
<comment type="caution">
    <text evidence="18">The sequence shown here is derived from an EMBL/GenBank/DDBJ whole genome shotgun (WGS) entry which is preliminary data.</text>
</comment>
<dbReference type="Proteomes" id="UP001141552">
    <property type="component" value="Unassembled WGS sequence"/>
</dbReference>
<dbReference type="PANTHER" id="PTHR47982:SF22">
    <property type="entry name" value="PROLINE-RICH RECEPTOR-LIKE PROTEIN KINASE PERK14"/>
    <property type="match status" value="1"/>
</dbReference>
<feature type="compositionally biased region" description="Low complexity" evidence="15">
    <location>
        <begin position="85"/>
        <end position="98"/>
    </location>
</feature>
<evidence type="ECO:0000256" key="5">
    <source>
        <dbReference type="ARBA" id="ARBA00022679"/>
    </source>
</evidence>
<keyword evidence="11 16" id="KW-0472">Membrane</keyword>
<feature type="region of interest" description="Disordered" evidence="15">
    <location>
        <begin position="187"/>
        <end position="254"/>
    </location>
</feature>
<dbReference type="InterPro" id="IPR008271">
    <property type="entry name" value="Ser/Thr_kinase_AS"/>
</dbReference>
<evidence type="ECO:0000313" key="18">
    <source>
        <dbReference type="EMBL" id="KAJ4845858.1"/>
    </source>
</evidence>
<evidence type="ECO:0000256" key="7">
    <source>
        <dbReference type="ARBA" id="ARBA00022741"/>
    </source>
</evidence>
<evidence type="ECO:0000256" key="9">
    <source>
        <dbReference type="ARBA" id="ARBA00022840"/>
    </source>
</evidence>
<feature type="compositionally biased region" description="Pro residues" evidence="15">
    <location>
        <begin position="7"/>
        <end position="17"/>
    </location>
</feature>
<keyword evidence="4" id="KW-0723">Serine/threonine-protein kinase</keyword>
<feature type="region of interest" description="Disordered" evidence="15">
    <location>
        <begin position="1"/>
        <end position="71"/>
    </location>
</feature>
<keyword evidence="10 16" id="KW-1133">Transmembrane helix</keyword>
<evidence type="ECO:0000256" key="10">
    <source>
        <dbReference type="ARBA" id="ARBA00022989"/>
    </source>
</evidence>
<evidence type="ECO:0000256" key="14">
    <source>
        <dbReference type="PROSITE-ProRule" id="PRU10141"/>
    </source>
</evidence>
<feature type="region of interest" description="Disordered" evidence="15">
    <location>
        <begin position="85"/>
        <end position="174"/>
    </location>
</feature>
<feature type="compositionally biased region" description="Low complexity" evidence="15">
    <location>
        <begin position="193"/>
        <end position="209"/>
    </location>
</feature>
<feature type="domain" description="Protein kinase" evidence="17">
    <location>
        <begin position="394"/>
        <end position="693"/>
    </location>
</feature>
<keyword evidence="5" id="KW-0808">Transferase</keyword>
<dbReference type="EMBL" id="JAKUCV010001553">
    <property type="protein sequence ID" value="KAJ4845858.1"/>
    <property type="molecule type" value="Genomic_DNA"/>
</dbReference>
<dbReference type="FunFam" id="1.10.510.10:FF:000173">
    <property type="entry name" value="proline-rich receptor-like protein kinase PERK8"/>
    <property type="match status" value="1"/>
</dbReference>
<dbReference type="InterPro" id="IPR017441">
    <property type="entry name" value="Protein_kinase_ATP_BS"/>
</dbReference>
<keyword evidence="6 16" id="KW-0812">Transmembrane</keyword>
<dbReference type="PROSITE" id="PS50011">
    <property type="entry name" value="PROTEIN_KINASE_DOM"/>
    <property type="match status" value="1"/>
</dbReference>
<dbReference type="CDD" id="cd14066">
    <property type="entry name" value="STKc_IRAK"/>
    <property type="match status" value="1"/>
</dbReference>
<dbReference type="Pfam" id="PF07714">
    <property type="entry name" value="PK_Tyr_Ser-Thr"/>
    <property type="match status" value="1"/>
</dbReference>
<keyword evidence="3" id="KW-1003">Cell membrane</keyword>
<evidence type="ECO:0000256" key="15">
    <source>
        <dbReference type="SAM" id="MobiDB-lite"/>
    </source>
</evidence>
<dbReference type="GO" id="GO:0005886">
    <property type="term" value="C:plasma membrane"/>
    <property type="evidence" value="ECO:0007669"/>
    <property type="project" value="UniProtKB-SubCell"/>
</dbReference>
<dbReference type="EC" id="2.7.11.1" evidence="2"/>
<keyword evidence="19" id="KW-1185">Reference proteome</keyword>
<reference evidence="18" key="1">
    <citation type="submission" date="2022-02" db="EMBL/GenBank/DDBJ databases">
        <authorList>
            <person name="Henning P.M."/>
            <person name="McCubbin A.G."/>
            <person name="Shore J.S."/>
        </authorList>
    </citation>
    <scope>NUCLEOTIDE SEQUENCE</scope>
    <source>
        <strain evidence="18">F60SS</strain>
        <tissue evidence="18">Leaves</tissue>
    </source>
</reference>
<feature type="compositionally biased region" description="Pro residues" evidence="15">
    <location>
        <begin position="46"/>
        <end position="71"/>
    </location>
</feature>
<sequence length="749" mass="78807">MSSSPLSAPPPAQPPVDIPAVNVLAPSSPPLVDVVTTSTPPVDSASPPPLVVNHTPPPLPQAAPPFASPPAPAVEVLPPTIPPAITSPSIPQPAVVPVTSPPPVISPSLLPPPVLPPLEAAPPPKADTFPLTPPVNSPPLPPQPSIPATTPPAQPLPTNPPLPTSAPPPTVVDPLFPAQPVVSLPSPVPPLIPTTSSPPLTSPPSLEASPPAPPTGPTTLLPTHAWPSYPPPEPAPILEVPTPPSGSTISSPLPLPLNGGSVPVSSKQSHTSTGIIIGCFIGGVFVLLLLGLLCICYRHRRTRNSAKAKPQFLLSKDNSNKVVQPQQDGSSNGSVIGVQTKTFPLPAPSIGMRGSPSRNAGHGYLLPTRGPHVALEFSSGTFTYHELMEATDGFSDANLLGQGGFGYVHKGVLPSGKEVAVKQLKDGSRQGEREFQTEVDIISQVHHKHLVTLVGYCIAGPARLLVYEFVSNNTLEFHLYGTGQPVMEWKTRLRIAIGSAKGLAYLHEDCNPTIIHRDIKASNILLDQEFNAKVSDFGLAKSFSNANGSTVITHISTQVVGTFGYLAPEYASSGKVTEKSDVYSFGVVLLELITGRPPISATESVMNQSLVAWARPLLNQALEEGKFDALVDPKLETKYDFNQMASMVACAAACVRHSAWLRPRMSQIVCALEGDISAKDLCEGIVRPGHSTFLSSSRSSNSSSFQHNYEVNNFNGTPSNFQFGTGRYTGTTSEYGLDLSSSSSDATCR</sequence>
<dbReference type="SUPFAM" id="SSF56112">
    <property type="entry name" value="Protein kinase-like (PK-like)"/>
    <property type="match status" value="1"/>
</dbReference>
<feature type="compositionally biased region" description="Low complexity" evidence="15">
    <location>
        <begin position="30"/>
        <end position="45"/>
    </location>
</feature>
<dbReference type="GO" id="GO:0004674">
    <property type="term" value="F:protein serine/threonine kinase activity"/>
    <property type="evidence" value="ECO:0007669"/>
    <property type="project" value="UniProtKB-KW"/>
</dbReference>
<feature type="compositionally biased region" description="Low complexity" evidence="15">
    <location>
        <begin position="236"/>
        <end position="252"/>
    </location>
</feature>
<evidence type="ECO:0000256" key="2">
    <source>
        <dbReference type="ARBA" id="ARBA00012513"/>
    </source>
</evidence>